<keyword evidence="3" id="KW-1185">Reference proteome</keyword>
<keyword evidence="1" id="KW-0472">Membrane</keyword>
<protein>
    <submittedName>
        <fullName evidence="2">Uncharacterized protein</fullName>
    </submittedName>
</protein>
<sequence>MPVNKLSTEIALRTTMSPKSPKSVTFRFIAINACRDRRSYRTVLSKTCQKLRSERFQAIKRDARLRRRVSFKIFRFVAFHESKQAAFAGGSWQRGSAGRESAQRSARADGCVCRVSFQKGIPPQKVNFRSSVLRIAFRHLVGVRKSCDTRLRRANVRAEVGAFRDSGLRIRVVCNCIVNHPRCRGFLTIERLACGATTDVVFDDGFIKGEASPTAKTAGLSETTAPIFVVIVAVAMAYVLWRVFMKKYSKVRLGIRNLPVSLIPYYIYRIFTDAFRFHAHTLLYQILDKDK</sequence>
<dbReference type="Proteomes" id="UP000007755">
    <property type="component" value="Unassembled WGS sequence"/>
</dbReference>
<name>F4X032_ACREC</name>
<dbReference type="EMBL" id="GL888486">
    <property type="protein sequence ID" value="EGI60219.1"/>
    <property type="molecule type" value="Genomic_DNA"/>
</dbReference>
<organism evidence="3">
    <name type="scientific">Acromyrmex echinatior</name>
    <name type="common">Panamanian leafcutter ant</name>
    <name type="synonym">Acromyrmex octospinosus echinatior</name>
    <dbReference type="NCBI Taxonomy" id="103372"/>
    <lineage>
        <taxon>Eukaryota</taxon>
        <taxon>Metazoa</taxon>
        <taxon>Ecdysozoa</taxon>
        <taxon>Arthropoda</taxon>
        <taxon>Hexapoda</taxon>
        <taxon>Insecta</taxon>
        <taxon>Pterygota</taxon>
        <taxon>Neoptera</taxon>
        <taxon>Endopterygota</taxon>
        <taxon>Hymenoptera</taxon>
        <taxon>Apocrita</taxon>
        <taxon>Aculeata</taxon>
        <taxon>Formicoidea</taxon>
        <taxon>Formicidae</taxon>
        <taxon>Myrmicinae</taxon>
        <taxon>Acromyrmex</taxon>
    </lineage>
</organism>
<gene>
    <name evidence="2" type="ORF">G5I_11614</name>
</gene>
<evidence type="ECO:0000313" key="2">
    <source>
        <dbReference type="EMBL" id="EGI60219.1"/>
    </source>
</evidence>
<evidence type="ECO:0000256" key="1">
    <source>
        <dbReference type="SAM" id="Phobius"/>
    </source>
</evidence>
<feature type="transmembrane region" description="Helical" evidence="1">
    <location>
        <begin position="225"/>
        <end position="244"/>
    </location>
</feature>
<proteinExistence type="predicted"/>
<dbReference type="InParanoid" id="F4X032"/>
<accession>F4X032</accession>
<keyword evidence="1" id="KW-1133">Transmembrane helix</keyword>
<reference evidence="2" key="1">
    <citation type="submission" date="2011-02" db="EMBL/GenBank/DDBJ databases">
        <title>The genome of the leaf-cutting ant Acromyrmex echinatior suggests key adaptations to social evolution and fungus farming.</title>
        <authorList>
            <person name="Nygaard S."/>
            <person name="Zhang G."/>
        </authorList>
    </citation>
    <scope>NUCLEOTIDE SEQUENCE</scope>
</reference>
<keyword evidence="1" id="KW-0812">Transmembrane</keyword>
<evidence type="ECO:0000313" key="3">
    <source>
        <dbReference type="Proteomes" id="UP000007755"/>
    </source>
</evidence>
<dbReference type="AlphaFoldDB" id="F4X032"/>